<gene>
    <name evidence="1" type="ORF">GCM10023346_03290</name>
</gene>
<dbReference type="Proteomes" id="UP001500200">
    <property type="component" value="Unassembled WGS sequence"/>
</dbReference>
<evidence type="ECO:0000313" key="1">
    <source>
        <dbReference type="EMBL" id="GAA5189249.1"/>
    </source>
</evidence>
<dbReference type="SUPFAM" id="SSF53383">
    <property type="entry name" value="PLP-dependent transferases"/>
    <property type="match status" value="1"/>
</dbReference>
<dbReference type="InterPro" id="IPR015424">
    <property type="entry name" value="PyrdxlP-dep_Trfase"/>
</dbReference>
<dbReference type="EMBL" id="BAABKK010000003">
    <property type="protein sequence ID" value="GAA5189249.1"/>
    <property type="molecule type" value="Genomic_DNA"/>
</dbReference>
<accession>A0ABP9RZ15</accession>
<keyword evidence="2" id="KW-1185">Reference proteome</keyword>
<evidence type="ECO:0000313" key="2">
    <source>
        <dbReference type="Proteomes" id="UP001500200"/>
    </source>
</evidence>
<proteinExistence type="predicted"/>
<dbReference type="InterPro" id="IPR015422">
    <property type="entry name" value="PyrdxlP-dep_Trfase_small"/>
</dbReference>
<sequence>MPPMVAACTLSEAVLVPGEMAAQGLWVRLGNDIDMSHLLPFAVEEGVAFVPGSAFYSHDPDQTTLRPSFVTNSPHVIAKGIQRLSRAIKTCSRQPGQAIVQ</sequence>
<organism evidence="1 2">
    <name type="scientific">Arthrobacter gyeryongensis</name>
    <dbReference type="NCBI Taxonomy" id="1650592"/>
    <lineage>
        <taxon>Bacteria</taxon>
        <taxon>Bacillati</taxon>
        <taxon>Actinomycetota</taxon>
        <taxon>Actinomycetes</taxon>
        <taxon>Micrococcales</taxon>
        <taxon>Micrococcaceae</taxon>
        <taxon>Arthrobacter</taxon>
    </lineage>
</organism>
<protein>
    <submittedName>
        <fullName evidence="1">Uncharacterized protein</fullName>
    </submittedName>
</protein>
<dbReference type="Gene3D" id="3.90.1150.10">
    <property type="entry name" value="Aspartate Aminotransferase, domain 1"/>
    <property type="match status" value="1"/>
</dbReference>
<name>A0ABP9RZ15_9MICC</name>
<comment type="caution">
    <text evidence="1">The sequence shown here is derived from an EMBL/GenBank/DDBJ whole genome shotgun (WGS) entry which is preliminary data.</text>
</comment>
<reference evidence="2" key="1">
    <citation type="journal article" date="2019" name="Int. J. Syst. Evol. Microbiol.">
        <title>The Global Catalogue of Microorganisms (GCM) 10K type strain sequencing project: providing services to taxonomists for standard genome sequencing and annotation.</title>
        <authorList>
            <consortium name="The Broad Institute Genomics Platform"/>
            <consortium name="The Broad Institute Genome Sequencing Center for Infectious Disease"/>
            <person name="Wu L."/>
            <person name="Ma J."/>
        </authorList>
    </citation>
    <scope>NUCLEOTIDE SEQUENCE [LARGE SCALE GENOMIC DNA]</scope>
    <source>
        <strain evidence="2">JCM 18514</strain>
    </source>
</reference>